<gene>
    <name evidence="3" type="ORF">TvY486_0006260</name>
</gene>
<sequence>MKCLLLTWCAVLLQACALGDNEIGKNGITDAGAEDMCDTAVRLRQGALAAMGVADAAAEKAQAVAAAVQIASEEAAAADLKRGNEISAALPNSTRAEEALAKARHIAKQAAKTALLCGSLAGQISQWIMDMGSAASKPDSGAGYIKHSGETFSGGTITSANTAGEWQKEVPSAYGAIPENCNPTDTQDVADALSTLDTLKEASLTSKVDPDDTTQSSNEVATGTTCPLTSGDATSHAGIYRKSVEWAGLWTVKDITQLSSGSSVTITVSKTRKLEEAKTAAGALAELAKNESDTERSNKQEKSWKTICAWKKLDM</sequence>
<evidence type="ECO:0008006" key="5">
    <source>
        <dbReference type="Google" id="ProtNLM"/>
    </source>
</evidence>
<feature type="region of interest" description="Disordered" evidence="1">
    <location>
        <begin position="203"/>
        <end position="228"/>
    </location>
</feature>
<dbReference type="PROSITE" id="PS51257">
    <property type="entry name" value="PROKAR_LIPOPROTEIN"/>
    <property type="match status" value="1"/>
</dbReference>
<dbReference type="AlphaFoldDB" id="F9WKH2"/>
<dbReference type="VEuPathDB" id="TriTrypDB:TvY486_0006260"/>
<name>F9WKH2_TRYVY</name>
<dbReference type="Proteomes" id="UP000009027">
    <property type="component" value="Unassembled WGS sequence"/>
</dbReference>
<protein>
    <recommendedName>
        <fullName evidence="5">Trypanosome variant surface glycoprotein A-type N-terminal domain-containing protein</fullName>
    </recommendedName>
</protein>
<organism evidence="3 4">
    <name type="scientific">Trypanosoma vivax (strain Y486)</name>
    <dbReference type="NCBI Taxonomy" id="1055687"/>
    <lineage>
        <taxon>Eukaryota</taxon>
        <taxon>Discoba</taxon>
        <taxon>Euglenozoa</taxon>
        <taxon>Kinetoplastea</taxon>
        <taxon>Metakinetoplastina</taxon>
        <taxon>Trypanosomatida</taxon>
        <taxon>Trypanosomatidae</taxon>
        <taxon>Trypanosoma</taxon>
        <taxon>Duttonella</taxon>
    </lineage>
</organism>
<dbReference type="EMBL" id="CAEX01000156">
    <property type="protein sequence ID" value="CCD17992.1"/>
    <property type="molecule type" value="Genomic_DNA"/>
</dbReference>
<evidence type="ECO:0000256" key="1">
    <source>
        <dbReference type="SAM" id="MobiDB-lite"/>
    </source>
</evidence>
<feature type="compositionally biased region" description="Polar residues" evidence="1">
    <location>
        <begin position="213"/>
        <end position="228"/>
    </location>
</feature>
<reference evidence="3 4" key="1">
    <citation type="journal article" date="2012" name="Proc. Natl. Acad. Sci. U.S.A.">
        <title>Antigenic diversity is generated by distinct evolutionary mechanisms in African trypanosome species.</title>
        <authorList>
            <person name="Jackson A.P."/>
            <person name="Berry A."/>
            <person name="Aslett M."/>
            <person name="Allison H.C."/>
            <person name="Burton P."/>
            <person name="Vavrova-Anderson J."/>
            <person name="Brown R."/>
            <person name="Browne H."/>
            <person name="Corton N."/>
            <person name="Hauser H."/>
            <person name="Gamble J."/>
            <person name="Gilderthorp R."/>
            <person name="Marcello L."/>
            <person name="McQuillan J."/>
            <person name="Otto T.D."/>
            <person name="Quail M.A."/>
            <person name="Sanders M.J."/>
            <person name="van Tonder A."/>
            <person name="Ginger M.L."/>
            <person name="Field M.C."/>
            <person name="Barry J.D."/>
            <person name="Hertz-Fowler C."/>
            <person name="Berriman M."/>
        </authorList>
    </citation>
    <scope>NUCLEOTIDE SEQUENCE</scope>
    <source>
        <strain evidence="3 4">Y486</strain>
    </source>
</reference>
<feature type="chain" id="PRO_5003394837" description="Trypanosome variant surface glycoprotein A-type N-terminal domain-containing protein" evidence="2">
    <location>
        <begin position="20"/>
        <end position="315"/>
    </location>
</feature>
<evidence type="ECO:0000313" key="4">
    <source>
        <dbReference type="Proteomes" id="UP000009027"/>
    </source>
</evidence>
<keyword evidence="4" id="KW-1185">Reference proteome</keyword>
<proteinExistence type="predicted"/>
<accession>F9WKH2</accession>
<evidence type="ECO:0000313" key="3">
    <source>
        <dbReference type="EMBL" id="CCD17992.1"/>
    </source>
</evidence>
<keyword evidence="2" id="KW-0732">Signal</keyword>
<evidence type="ECO:0000256" key="2">
    <source>
        <dbReference type="SAM" id="SignalP"/>
    </source>
</evidence>
<feature type="signal peptide" evidence="2">
    <location>
        <begin position="1"/>
        <end position="19"/>
    </location>
</feature>
<dbReference type="SUPFAM" id="SSF58087">
    <property type="entry name" value="Variant surface glycoprotein (N-terminal domain)"/>
    <property type="match status" value="1"/>
</dbReference>